<keyword evidence="7" id="KW-0648">Protein biosynthesis</keyword>
<dbReference type="AlphaFoldDB" id="C7FP97"/>
<keyword evidence="2 4" id="KW-0238">DNA-binding</keyword>
<evidence type="ECO:0000313" key="7">
    <source>
        <dbReference type="EMBL" id="ACU26399.1"/>
    </source>
</evidence>
<comment type="similarity">
    <text evidence="4">Belongs to the GreA/GreB family. GreB subfamily.</text>
</comment>
<dbReference type="EMBL" id="GQ412706">
    <property type="protein sequence ID" value="ACU26399.1"/>
    <property type="molecule type" value="Genomic_DNA"/>
</dbReference>
<dbReference type="HAMAP" id="MF_00105">
    <property type="entry name" value="GreA_GreB"/>
    <property type="match status" value="1"/>
</dbReference>
<sequence>MATPKNYITPRGFNRLRAEHDQLWFVERPHIVDEVARAAAMGDRSENAEYIYGKKRLREIDRRLRWLNKRLDMTEIVDPAIDRGERIFFGATVTLGYMDGTEKQVALVGVDEIEVDKQRISWRSPLGRLLIGKSEGDEVTLNHAGEVTPIEILEVAYLPQEAE</sequence>
<dbReference type="PANTHER" id="PTHR30437">
    <property type="entry name" value="TRANSCRIPTION ELONGATION FACTOR GREA"/>
    <property type="match status" value="1"/>
</dbReference>
<dbReference type="PANTHER" id="PTHR30437:SF6">
    <property type="entry name" value="TRANSCRIPTION ELONGATION FACTOR GREB"/>
    <property type="match status" value="1"/>
</dbReference>
<dbReference type="GO" id="GO:0032784">
    <property type="term" value="P:regulation of DNA-templated transcription elongation"/>
    <property type="evidence" value="ECO:0007669"/>
    <property type="project" value="UniProtKB-UniRule"/>
</dbReference>
<dbReference type="InterPro" id="IPR036953">
    <property type="entry name" value="GreA/GreB_C_sf"/>
</dbReference>
<feature type="domain" description="Transcription elongation factor GreA/GreB C-terminal" evidence="5">
    <location>
        <begin position="85"/>
        <end position="157"/>
    </location>
</feature>
<dbReference type="GO" id="GO:0003677">
    <property type="term" value="F:DNA binding"/>
    <property type="evidence" value="ECO:0007669"/>
    <property type="project" value="UniProtKB-UniRule"/>
</dbReference>
<dbReference type="InterPro" id="IPR018151">
    <property type="entry name" value="TF_GreA/GreB_CS"/>
</dbReference>
<evidence type="ECO:0000256" key="3">
    <source>
        <dbReference type="ARBA" id="ARBA00023163"/>
    </source>
</evidence>
<gene>
    <name evidence="4" type="primary">greB</name>
</gene>
<dbReference type="SUPFAM" id="SSF46557">
    <property type="entry name" value="GreA transcript cleavage protein, N-terminal domain"/>
    <property type="match status" value="1"/>
</dbReference>
<evidence type="ECO:0000259" key="6">
    <source>
        <dbReference type="Pfam" id="PF03449"/>
    </source>
</evidence>
<dbReference type="InterPro" id="IPR022691">
    <property type="entry name" value="Tscrpt_elong_fac_GreA/B_N"/>
</dbReference>
<name>C7FP97_9BACT</name>
<reference evidence="7" key="1">
    <citation type="journal article" date="2009" name="Environ. Microbiol. Rep.">
        <title>Characterization of canthaxanthin biosynthesis genes from an uncultured marine bacterium.</title>
        <authorList>
            <person name="Maresca J.A."/>
            <person name="Braff J.C."/>
            <person name="Delong E.F."/>
        </authorList>
    </citation>
    <scope>NUCLEOTIDE SEQUENCE</scope>
</reference>
<evidence type="ECO:0000259" key="5">
    <source>
        <dbReference type="Pfam" id="PF01272"/>
    </source>
</evidence>
<dbReference type="FunFam" id="1.10.287.180:FF:000001">
    <property type="entry name" value="Transcription elongation factor GreA"/>
    <property type="match status" value="1"/>
</dbReference>
<dbReference type="Pfam" id="PF01272">
    <property type="entry name" value="GreA_GreB"/>
    <property type="match status" value="1"/>
</dbReference>
<accession>C7FP97</accession>
<dbReference type="InterPro" id="IPR023459">
    <property type="entry name" value="Tscrpt_elong_fac_GreA/B_fam"/>
</dbReference>
<keyword evidence="3 4" id="KW-0804">Transcription</keyword>
<keyword evidence="1 4" id="KW-0805">Transcription regulation</keyword>
<protein>
    <recommendedName>
        <fullName evidence="4">Transcription elongation factor GreB</fullName>
    </recommendedName>
    <alternativeName>
        <fullName evidence="4">Transcript cleavage factor GreB</fullName>
    </alternativeName>
</protein>
<dbReference type="GO" id="GO:0070063">
    <property type="term" value="F:RNA polymerase binding"/>
    <property type="evidence" value="ECO:0007669"/>
    <property type="project" value="InterPro"/>
</dbReference>
<proteinExistence type="inferred from homology"/>
<dbReference type="InterPro" id="IPR036805">
    <property type="entry name" value="Tscrpt_elong_fac_GreA/B_N_sf"/>
</dbReference>
<dbReference type="HAMAP" id="MF_00930">
    <property type="entry name" value="GreB"/>
    <property type="match status" value="1"/>
</dbReference>
<dbReference type="InterPro" id="IPR006358">
    <property type="entry name" value="Tscrpt_elong_fac_GreB"/>
</dbReference>
<feature type="domain" description="Transcription elongation factor GreA/GreB N-terminal" evidence="6">
    <location>
        <begin position="6"/>
        <end position="76"/>
    </location>
</feature>
<dbReference type="Pfam" id="PF03449">
    <property type="entry name" value="GreA_GreB_N"/>
    <property type="match status" value="1"/>
</dbReference>
<dbReference type="PIRSF" id="PIRSF006092">
    <property type="entry name" value="GreA_GreB"/>
    <property type="match status" value="1"/>
</dbReference>
<dbReference type="NCBIfam" id="TIGR01461">
    <property type="entry name" value="greB"/>
    <property type="match status" value="1"/>
</dbReference>
<keyword evidence="7" id="KW-0251">Elongation factor</keyword>
<evidence type="ECO:0000256" key="4">
    <source>
        <dbReference type="HAMAP-Rule" id="MF_00930"/>
    </source>
</evidence>
<dbReference type="SUPFAM" id="SSF54534">
    <property type="entry name" value="FKBP-like"/>
    <property type="match status" value="1"/>
</dbReference>
<dbReference type="GO" id="GO:0006354">
    <property type="term" value="P:DNA-templated transcription elongation"/>
    <property type="evidence" value="ECO:0007669"/>
    <property type="project" value="TreeGrafter"/>
</dbReference>
<dbReference type="PROSITE" id="PS00829">
    <property type="entry name" value="GREAB_1"/>
    <property type="match status" value="1"/>
</dbReference>
<comment type="function">
    <text evidence="4">Necessary for efficient RNA polymerase transcription elongation past template-encoded arresting sites. The arresting sites in DNA have the property of trapping a certain fraction of elongating RNA polymerases that pass through, resulting in locked ternary complexes. Cleavage of the nascent transcript by cleavage factors such as GreA or GreB allows the resumption of elongation from the new 3'terminus. GreB releases sequences of up to 9 nucleotides in length.</text>
</comment>
<dbReference type="NCBIfam" id="NF002506">
    <property type="entry name" value="PRK01885.1"/>
    <property type="match status" value="1"/>
</dbReference>
<dbReference type="InterPro" id="IPR028624">
    <property type="entry name" value="Tscrpt_elong_fac_GreA/B"/>
</dbReference>
<dbReference type="GO" id="GO:0003746">
    <property type="term" value="F:translation elongation factor activity"/>
    <property type="evidence" value="ECO:0007669"/>
    <property type="project" value="UniProtKB-KW"/>
</dbReference>
<organism evidence="7">
    <name type="scientific">uncultured bacterium HF186_25m_30B18</name>
    <dbReference type="NCBI Taxonomy" id="662885"/>
    <lineage>
        <taxon>Bacteria</taxon>
        <taxon>environmental samples</taxon>
    </lineage>
</organism>
<dbReference type="Gene3D" id="1.10.287.180">
    <property type="entry name" value="Transcription elongation factor, GreA/GreB, N-terminal domain"/>
    <property type="match status" value="1"/>
</dbReference>
<dbReference type="Gene3D" id="3.10.50.30">
    <property type="entry name" value="Transcription elongation factor, GreA/GreB, C-terminal domain"/>
    <property type="match status" value="1"/>
</dbReference>
<evidence type="ECO:0000256" key="2">
    <source>
        <dbReference type="ARBA" id="ARBA00023125"/>
    </source>
</evidence>
<evidence type="ECO:0000256" key="1">
    <source>
        <dbReference type="ARBA" id="ARBA00023015"/>
    </source>
</evidence>
<dbReference type="InterPro" id="IPR001437">
    <property type="entry name" value="Tscrpt_elong_fac_GreA/B_C"/>
</dbReference>